<evidence type="ECO:0000313" key="9">
    <source>
        <dbReference type="EMBL" id="OQA61885.1"/>
    </source>
</evidence>
<feature type="transmembrane region" description="Helical" evidence="7">
    <location>
        <begin position="97"/>
        <end position="118"/>
    </location>
</feature>
<dbReference type="InterPro" id="IPR000515">
    <property type="entry name" value="MetI-like"/>
</dbReference>
<dbReference type="GO" id="GO:0005886">
    <property type="term" value="C:plasma membrane"/>
    <property type="evidence" value="ECO:0007669"/>
    <property type="project" value="UniProtKB-SubCell"/>
</dbReference>
<feature type="transmembrane region" description="Helical" evidence="7">
    <location>
        <begin position="279"/>
        <end position="301"/>
    </location>
</feature>
<dbReference type="GO" id="GO:0055085">
    <property type="term" value="P:transmembrane transport"/>
    <property type="evidence" value="ECO:0007669"/>
    <property type="project" value="InterPro"/>
</dbReference>
<dbReference type="InterPro" id="IPR045621">
    <property type="entry name" value="BPD_transp_1_N"/>
</dbReference>
<dbReference type="InterPro" id="IPR035906">
    <property type="entry name" value="MetI-like_sf"/>
</dbReference>
<keyword evidence="2 7" id="KW-0813">Transport</keyword>
<keyword evidence="4 7" id="KW-0812">Transmembrane</keyword>
<dbReference type="Proteomes" id="UP000485569">
    <property type="component" value="Unassembled WGS sequence"/>
</dbReference>
<dbReference type="SUPFAM" id="SSF161098">
    <property type="entry name" value="MetI-like"/>
    <property type="match status" value="1"/>
</dbReference>
<keyword evidence="3" id="KW-1003">Cell membrane</keyword>
<dbReference type="Gene3D" id="1.10.3720.10">
    <property type="entry name" value="MetI-like"/>
    <property type="match status" value="1"/>
</dbReference>
<keyword evidence="5 7" id="KW-1133">Transmembrane helix</keyword>
<proteinExistence type="inferred from homology"/>
<evidence type="ECO:0000256" key="5">
    <source>
        <dbReference type="ARBA" id="ARBA00022989"/>
    </source>
</evidence>
<evidence type="ECO:0000256" key="3">
    <source>
        <dbReference type="ARBA" id="ARBA00022475"/>
    </source>
</evidence>
<reference evidence="9" key="1">
    <citation type="submission" date="2017-02" db="EMBL/GenBank/DDBJ databases">
        <title>Delving into the versatile metabolic prowess of the omnipresent phylum Bacteroidetes.</title>
        <authorList>
            <person name="Nobu M.K."/>
            <person name="Mei R."/>
            <person name="Narihiro T."/>
            <person name="Kuroda K."/>
            <person name="Liu W.-T."/>
        </authorList>
    </citation>
    <scope>NUCLEOTIDE SEQUENCE</scope>
    <source>
        <strain evidence="9">ADurb.Bin276</strain>
    </source>
</reference>
<organism evidence="9">
    <name type="scientific">Candidatus Atribacter allofermentans</name>
    <dbReference type="NCBI Taxonomy" id="1852833"/>
    <lineage>
        <taxon>Bacteria</taxon>
        <taxon>Pseudomonadati</taxon>
        <taxon>Atribacterota</taxon>
        <taxon>Atribacteria</taxon>
        <taxon>Atribacterales</taxon>
        <taxon>Atribacteraceae</taxon>
        <taxon>Atribacter</taxon>
    </lineage>
</organism>
<evidence type="ECO:0000256" key="6">
    <source>
        <dbReference type="ARBA" id="ARBA00023136"/>
    </source>
</evidence>
<dbReference type="Pfam" id="PF00528">
    <property type="entry name" value="BPD_transp_1"/>
    <property type="match status" value="1"/>
</dbReference>
<comment type="caution">
    <text evidence="9">The sequence shown here is derived from an EMBL/GenBank/DDBJ whole genome shotgun (WGS) entry which is preliminary data.</text>
</comment>
<feature type="transmembrane region" description="Helical" evidence="7">
    <location>
        <begin position="229"/>
        <end position="251"/>
    </location>
</feature>
<dbReference type="Pfam" id="PF19300">
    <property type="entry name" value="BPD_transp_1_N"/>
    <property type="match status" value="1"/>
</dbReference>
<feature type="transmembrane region" description="Helical" evidence="7">
    <location>
        <begin position="12"/>
        <end position="30"/>
    </location>
</feature>
<evidence type="ECO:0000256" key="2">
    <source>
        <dbReference type="ARBA" id="ARBA00022448"/>
    </source>
</evidence>
<protein>
    <submittedName>
        <fullName evidence="9">Dipeptide transport system permease protein DppB</fullName>
    </submittedName>
</protein>
<comment type="similarity">
    <text evidence="7">Belongs to the binding-protein-dependent transport system permease family.</text>
</comment>
<dbReference type="PROSITE" id="PS50928">
    <property type="entry name" value="ABC_TM1"/>
    <property type="match status" value="1"/>
</dbReference>
<dbReference type="CDD" id="cd06261">
    <property type="entry name" value="TM_PBP2"/>
    <property type="match status" value="1"/>
</dbReference>
<evidence type="ECO:0000256" key="4">
    <source>
        <dbReference type="ARBA" id="ARBA00022692"/>
    </source>
</evidence>
<evidence type="ECO:0000259" key="8">
    <source>
        <dbReference type="PROSITE" id="PS50928"/>
    </source>
</evidence>
<dbReference type="AlphaFoldDB" id="A0A1V5T532"/>
<feature type="transmembrane region" description="Helical" evidence="7">
    <location>
        <begin position="175"/>
        <end position="193"/>
    </location>
</feature>
<dbReference type="EMBL" id="MWBQ01000002">
    <property type="protein sequence ID" value="OQA61885.1"/>
    <property type="molecule type" value="Genomic_DNA"/>
</dbReference>
<dbReference type="PANTHER" id="PTHR30465:SF74">
    <property type="entry name" value="OLIGOPEPTIDE TRANSPORT SYSTEM PERMEASE PROTEIN OPPB"/>
    <property type="match status" value="1"/>
</dbReference>
<evidence type="ECO:0000256" key="1">
    <source>
        <dbReference type="ARBA" id="ARBA00004651"/>
    </source>
</evidence>
<sequence>MVVYIIKRILSSLVSLIIVTIIIFSVMHSIPGGPFDEEKMPLSPAAKEKILEMYGLNDPLYVQYFKFMWNALHFNFGKSYQSPGEEIIDLVKRTLPISVFMGGLGLAWAITAGLLLGIVSARKPNTFLDYLCTAFSSYSISVPVYVSSIFMIFIFSLKFHWFPSGGFSFGEPRTWIMPIIAYGLFPFGIIARYTRSSMLEVLNEPYILTAKAKGLPDWYILIRHAFKNALIPVITILLPMFTGVMTGSILIEKVFRIPGLGGYFVTSIYKRDYPLEMTLMLFISVSLSLTYLVTDIVYTIVDPRVRLGKGKK</sequence>
<dbReference type="PANTHER" id="PTHR30465">
    <property type="entry name" value="INNER MEMBRANE ABC TRANSPORTER"/>
    <property type="match status" value="1"/>
</dbReference>
<name>A0A1V5T532_9BACT</name>
<gene>
    <name evidence="9" type="primary">dppB_1</name>
    <name evidence="9" type="ORF">BWY41_00009</name>
</gene>
<comment type="subcellular location">
    <subcellularLocation>
        <location evidence="1 7">Cell membrane</location>
        <topology evidence="1 7">Multi-pass membrane protein</topology>
    </subcellularLocation>
</comment>
<keyword evidence="6 7" id="KW-0472">Membrane</keyword>
<feature type="domain" description="ABC transmembrane type-1" evidence="8">
    <location>
        <begin position="95"/>
        <end position="298"/>
    </location>
</feature>
<accession>A0A1V5T532</accession>
<feature type="transmembrane region" description="Helical" evidence="7">
    <location>
        <begin position="130"/>
        <end position="155"/>
    </location>
</feature>
<evidence type="ECO:0000256" key="7">
    <source>
        <dbReference type="RuleBase" id="RU363032"/>
    </source>
</evidence>